<reference evidence="4" key="1">
    <citation type="journal article" date="2014" name="Int. J. Syst. Evol. Microbiol.">
        <title>Complete genome sequence of Corynebacterium casei LMG S-19264T (=DSM 44701T), isolated from a smear-ripened cheese.</title>
        <authorList>
            <consortium name="US DOE Joint Genome Institute (JGI-PGF)"/>
            <person name="Walter F."/>
            <person name="Albersmeier A."/>
            <person name="Kalinowski J."/>
            <person name="Ruckert C."/>
        </authorList>
    </citation>
    <scope>NUCLEOTIDE SEQUENCE</scope>
    <source>
        <strain evidence="4">CGMCC 4.3508</strain>
    </source>
</reference>
<comment type="caution">
    <text evidence="4">The sequence shown here is derived from an EMBL/GenBank/DDBJ whole genome shotgun (WGS) entry which is preliminary data.</text>
</comment>
<dbReference type="Proteomes" id="UP000638263">
    <property type="component" value="Unassembled WGS sequence"/>
</dbReference>
<evidence type="ECO:0000313" key="5">
    <source>
        <dbReference type="Proteomes" id="UP000638263"/>
    </source>
</evidence>
<name>A0A917RN81_9NOCA</name>
<dbReference type="InterPro" id="IPR036291">
    <property type="entry name" value="NAD(P)-bd_dom_sf"/>
</dbReference>
<dbReference type="AlphaFoldDB" id="A0A917RN81"/>
<organism evidence="4 5">
    <name type="scientific">Nocardia jinanensis</name>
    <dbReference type="NCBI Taxonomy" id="382504"/>
    <lineage>
        <taxon>Bacteria</taxon>
        <taxon>Bacillati</taxon>
        <taxon>Actinomycetota</taxon>
        <taxon>Actinomycetes</taxon>
        <taxon>Mycobacteriales</taxon>
        <taxon>Nocardiaceae</taxon>
        <taxon>Nocardia</taxon>
    </lineage>
</organism>
<dbReference type="Gene3D" id="3.40.50.720">
    <property type="entry name" value="NAD(P)-binding Rossmann-like Domain"/>
    <property type="match status" value="1"/>
</dbReference>
<evidence type="ECO:0000313" key="4">
    <source>
        <dbReference type="EMBL" id="GGL14976.1"/>
    </source>
</evidence>
<protein>
    <submittedName>
        <fullName evidence="4">Short-chain dehydrogenase</fullName>
    </submittedName>
</protein>
<dbReference type="InterPro" id="IPR051687">
    <property type="entry name" value="Peroxisomal_Beta-Oxidation"/>
</dbReference>
<dbReference type="PANTHER" id="PTHR45024:SF2">
    <property type="entry name" value="SCP2 DOMAIN-CONTAINING PROTEIN"/>
    <property type="match status" value="1"/>
</dbReference>
<gene>
    <name evidence="4" type="ORF">GCM10011588_31880</name>
</gene>
<dbReference type="Pfam" id="PF00106">
    <property type="entry name" value="adh_short"/>
    <property type="match status" value="1"/>
</dbReference>
<dbReference type="PANTHER" id="PTHR45024">
    <property type="entry name" value="DEHYDROGENASES, SHORT CHAIN"/>
    <property type="match status" value="1"/>
</dbReference>
<dbReference type="SUPFAM" id="SSF51735">
    <property type="entry name" value="NAD(P)-binding Rossmann-fold domains"/>
    <property type="match status" value="1"/>
</dbReference>
<reference evidence="4" key="2">
    <citation type="submission" date="2020-09" db="EMBL/GenBank/DDBJ databases">
        <authorList>
            <person name="Sun Q."/>
            <person name="Zhou Y."/>
        </authorList>
    </citation>
    <scope>NUCLEOTIDE SEQUENCE</scope>
    <source>
        <strain evidence="4">CGMCC 4.3508</strain>
    </source>
</reference>
<sequence length="333" mass="34441">MELLSGKVAVVTGAGRGIGRGEALALARHGAAVVVNDLGAAGDGDGTDQRPAQQVVDEIVAAGGRAVANYDSVTDFDRAGGLIRQAIDEFGRLDILVNNAGILRDRMIYNLSPEDVDAVIGVHLRGHLWTARHACAYWRAEHKAGRPVAGRIVNTSSASGMFGMIGQTSYAAAKAGIAAITQVTSMEMARYGVSVNAVCPTARTRLTGAGGAPDGQGEPEGWYLKHPDNVGPFVAYLCSDAAADITGQVFGVFGGVVQRYEGWTPAEIIQRTEPGPWEMAELVARGAELFGTGSSGFTSRMGEIGELIDAAQSALDGNGSARPGIGASAGRAM</sequence>
<dbReference type="PROSITE" id="PS00061">
    <property type="entry name" value="ADH_SHORT"/>
    <property type="match status" value="1"/>
</dbReference>
<dbReference type="GO" id="GO:0016491">
    <property type="term" value="F:oxidoreductase activity"/>
    <property type="evidence" value="ECO:0007669"/>
    <property type="project" value="UniProtKB-KW"/>
</dbReference>
<evidence type="ECO:0000256" key="1">
    <source>
        <dbReference type="ARBA" id="ARBA00006484"/>
    </source>
</evidence>
<dbReference type="EMBL" id="BMMH01000006">
    <property type="protein sequence ID" value="GGL14976.1"/>
    <property type="molecule type" value="Genomic_DNA"/>
</dbReference>
<dbReference type="RefSeq" id="WP_063916371.1">
    <property type="nucleotide sequence ID" value="NZ_BMMH01000006.1"/>
</dbReference>
<evidence type="ECO:0000256" key="3">
    <source>
        <dbReference type="RuleBase" id="RU000363"/>
    </source>
</evidence>
<proteinExistence type="inferred from homology"/>
<accession>A0A917RN81</accession>
<keyword evidence="2" id="KW-0560">Oxidoreductase</keyword>
<dbReference type="PRINTS" id="PR00081">
    <property type="entry name" value="GDHRDH"/>
</dbReference>
<dbReference type="InterPro" id="IPR020904">
    <property type="entry name" value="Sc_DH/Rdtase_CS"/>
</dbReference>
<comment type="similarity">
    <text evidence="1 3">Belongs to the short-chain dehydrogenases/reductases (SDR) family.</text>
</comment>
<keyword evidence="5" id="KW-1185">Reference proteome</keyword>
<dbReference type="InterPro" id="IPR002347">
    <property type="entry name" value="SDR_fam"/>
</dbReference>
<evidence type="ECO:0000256" key="2">
    <source>
        <dbReference type="ARBA" id="ARBA00023002"/>
    </source>
</evidence>
<dbReference type="PRINTS" id="PR00080">
    <property type="entry name" value="SDRFAMILY"/>
</dbReference>